<evidence type="ECO:0000313" key="3">
    <source>
        <dbReference type="Proteomes" id="UP001274896"/>
    </source>
</evidence>
<evidence type="ECO:0000313" key="2">
    <source>
        <dbReference type="EMBL" id="KAK3516433.1"/>
    </source>
</evidence>
<accession>A0AAE0UQR4</accession>
<dbReference type="Proteomes" id="UP001274896">
    <property type="component" value="Unassembled WGS sequence"/>
</dbReference>
<evidence type="ECO:0000256" key="1">
    <source>
        <dbReference type="SAM" id="MobiDB-lite"/>
    </source>
</evidence>
<name>A0AAE0UQR4_9TELE</name>
<feature type="compositionally biased region" description="Basic and acidic residues" evidence="1">
    <location>
        <begin position="42"/>
        <end position="53"/>
    </location>
</feature>
<sequence>LAAAPDLTESEPQAQPAAQTPTGATSAPEKPRTAEPAAAEPRSTRPDRKKPWSTEKSSVGSGAVLEPPALTEAGAEVQGNRMETPDTTPVQGDGEDVDMVDEPVLKVPNKRKKQGKGQGKKQARKETKVEERESDSDDCVSDSGLTFDSQEEQINVVYSAEDIKEFLRNTKWQKNVALEEFFPDRKQFIHDVKFFRREGAFVDVEIFRLKKLITRYTLNVTRDIVRSLKALEIEIVELQRLEATGDRGHIEALKSKKAKMNDLLDITAQGALVRSRFKSAAEMDAPSKFFFSLEQKNGQKRFIHAVRTKSGDLLSEPTEIHKQTVSFYSKLYSSEWSGAQVVEDSFLVGLPKLSEQAARELDRELSLEELHEALQRMENGRASGIDGLLAEFYKAFWAVIGQDVLDVLRDSIQREHVKGRLSRWKRLVPKMSYRGRTLVINNLAASSLWHKLACVDPPPNLLANIQAQLVDFFWGGLHWIPQSVLHHKEEGGQGLVQLSSRAAAFRLQFIQRLLTGPRDLIWNVFKKQNKGCRTVHWLLEEPLVYSGRLDISGVTVPALSRTLVSSGIVTLRELVNVAGSDLSRAEDLAARMGLRSRRVVNQLLHRWRSALTSEERVQLMDYQHTETGPAEDESFPRLNIAPDLDGCAGPLLECRSEGGDGLWGHMVTLGAIILAPSTDDISDWKGELHAQNMLTDLSLNFLLMTLLKYFQDVPENTPLRSRECSGHHGGE</sequence>
<feature type="region of interest" description="Disordered" evidence="1">
    <location>
        <begin position="1"/>
        <end position="144"/>
    </location>
</feature>
<reference evidence="2" key="1">
    <citation type="submission" date="2023-06" db="EMBL/GenBank/DDBJ databases">
        <title>Male Hemibagrus guttatus genome.</title>
        <authorList>
            <person name="Bian C."/>
        </authorList>
    </citation>
    <scope>NUCLEOTIDE SEQUENCE</scope>
    <source>
        <strain evidence="2">Male_cb2023</strain>
        <tissue evidence="2">Muscle</tissue>
    </source>
</reference>
<gene>
    <name evidence="2" type="ORF">QTP70_012487</name>
</gene>
<protein>
    <submittedName>
        <fullName evidence="2">Uncharacterized protein</fullName>
    </submittedName>
</protein>
<feature type="compositionally biased region" description="Low complexity" evidence="1">
    <location>
        <begin position="10"/>
        <end position="41"/>
    </location>
</feature>
<dbReference type="AlphaFoldDB" id="A0AAE0UQR4"/>
<dbReference type="EMBL" id="JAUCMX010000019">
    <property type="protein sequence ID" value="KAK3516433.1"/>
    <property type="molecule type" value="Genomic_DNA"/>
</dbReference>
<organism evidence="2 3">
    <name type="scientific">Hemibagrus guttatus</name>
    <dbReference type="NCBI Taxonomy" id="175788"/>
    <lineage>
        <taxon>Eukaryota</taxon>
        <taxon>Metazoa</taxon>
        <taxon>Chordata</taxon>
        <taxon>Craniata</taxon>
        <taxon>Vertebrata</taxon>
        <taxon>Euteleostomi</taxon>
        <taxon>Actinopterygii</taxon>
        <taxon>Neopterygii</taxon>
        <taxon>Teleostei</taxon>
        <taxon>Ostariophysi</taxon>
        <taxon>Siluriformes</taxon>
        <taxon>Bagridae</taxon>
        <taxon>Hemibagrus</taxon>
    </lineage>
</organism>
<proteinExistence type="predicted"/>
<comment type="caution">
    <text evidence="2">The sequence shown here is derived from an EMBL/GenBank/DDBJ whole genome shotgun (WGS) entry which is preliminary data.</text>
</comment>
<keyword evidence="3" id="KW-1185">Reference proteome</keyword>
<feature type="non-terminal residue" evidence="2">
    <location>
        <position position="1"/>
    </location>
</feature>
<feature type="compositionally biased region" description="Basic residues" evidence="1">
    <location>
        <begin position="108"/>
        <end position="123"/>
    </location>
</feature>